<feature type="domain" description="ABC-2 type transporter transmembrane" evidence="7">
    <location>
        <begin position="518"/>
        <end position="705"/>
    </location>
</feature>
<dbReference type="PANTHER" id="PTHR43077:SF10">
    <property type="entry name" value="TRANSPORT PERMEASE PROTEIN"/>
    <property type="match status" value="1"/>
</dbReference>
<dbReference type="NCBIfam" id="TIGR03062">
    <property type="entry name" value="pip_yhgE_Cterm"/>
    <property type="match status" value="1"/>
</dbReference>
<feature type="transmembrane region" description="Helical" evidence="6">
    <location>
        <begin position="571"/>
        <end position="595"/>
    </location>
</feature>
<sequence length="729" mass="77705">MRTVFSIAYNDLRRLYTNVMAGIVMVGLIAIPCLFAWFNVLATWDPFGNTERLKVAVANTDRGYTSDLTPLAVNVGDMVLSQLYRDDSMDWVITDADDAIEGTKSGEYYAAIVLPPTLSDDMFTFYAGDAEPSRIDLYVNEKKNPISPLLISNGTQGVSAQISASFTRALSQVSFGVIETASDYFNEAKTKQALDSIEKRTASARDQLLSSASTVDALASLTESSVPLVDSAGRISGALGDSLGQVHPVDLGATGAGLGGDGAALAAALGATSESFAAVSDRVDQLLADSSATSQATAASLTDIAARIDVQVKQYTALRDTINGQVAPALPPEAQPGVRAVVGHLNDAIARQTAVRDRLNDAAARLTAGQGGRDGKNADRQEIKDSIARARAAMDSAKNSYETGIRPRLEALSGSLDNVRANVDKARSDMDGVSSALANRPGSLRDTLAASGANLRDTAESLRANAARMQEAQRSIAQARSSGDLTKLADLVSSHPEVLADALVDPVKLERKEVFPRVSFGAGMAPLYTVLALWVGALLTSVAVRTDDRSIEQNVVDPGRLTAGQKYFGRYLTFVTTGLAQSTLLIAGLIVYVGIEPAHPFLLFMAGWVSSLVFHLICYTLVLSLSNAGKALGVLILVLQVSAADGAYPLQLLPGWTQAISPWLPATYSIRAMRAAVFGTYGWDFWRALGILVLFALPFLFLGLWLRHRLHHAISRMDEAVAQTKVMMT</sequence>
<dbReference type="KEGG" id="cuv:CUREI_05445"/>
<comment type="subcellular location">
    <subcellularLocation>
        <location evidence="1">Membrane</location>
        <topology evidence="1">Multi-pass membrane protein</topology>
    </subcellularLocation>
</comment>
<dbReference type="RefSeq" id="WP_038611269.1">
    <property type="nucleotide sequence ID" value="NZ_CP009215.1"/>
</dbReference>
<dbReference type="InterPro" id="IPR017500">
    <property type="entry name" value="Phage_infect_YhgE_N"/>
</dbReference>
<evidence type="ECO:0000256" key="3">
    <source>
        <dbReference type="ARBA" id="ARBA00022989"/>
    </source>
</evidence>
<keyword evidence="5" id="KW-0175">Coiled coil</keyword>
<dbReference type="InterPro" id="IPR051328">
    <property type="entry name" value="T7SS_ABC-Transporter"/>
</dbReference>
<feature type="transmembrane region" description="Helical" evidence="6">
    <location>
        <begin position="21"/>
        <end position="44"/>
    </location>
</feature>
<evidence type="ECO:0000256" key="4">
    <source>
        <dbReference type="ARBA" id="ARBA00023136"/>
    </source>
</evidence>
<feature type="transmembrane region" description="Helical" evidence="6">
    <location>
        <begin position="525"/>
        <end position="544"/>
    </location>
</feature>
<organism evidence="8 9">
    <name type="scientific">Corynebacterium ureicelerivorans</name>
    <dbReference type="NCBI Taxonomy" id="401472"/>
    <lineage>
        <taxon>Bacteria</taxon>
        <taxon>Bacillati</taxon>
        <taxon>Actinomycetota</taxon>
        <taxon>Actinomycetes</taxon>
        <taxon>Mycobacteriales</taxon>
        <taxon>Corynebacteriaceae</taxon>
        <taxon>Corynebacterium</taxon>
    </lineage>
</organism>
<dbReference type="InterPro" id="IPR013525">
    <property type="entry name" value="ABC2_TM"/>
</dbReference>
<evidence type="ECO:0000256" key="6">
    <source>
        <dbReference type="SAM" id="Phobius"/>
    </source>
</evidence>
<dbReference type="HOGENOM" id="CLU_004534_2_0_11"/>
<dbReference type="PANTHER" id="PTHR43077">
    <property type="entry name" value="TRANSPORT PERMEASE YVFS-RELATED"/>
    <property type="match status" value="1"/>
</dbReference>
<keyword evidence="3 6" id="KW-1133">Transmembrane helix</keyword>
<dbReference type="Gene3D" id="1.10.287.1490">
    <property type="match status" value="1"/>
</dbReference>
<dbReference type="NCBIfam" id="TIGR03061">
    <property type="entry name" value="pip_yhgE_Nterm"/>
    <property type="match status" value="1"/>
</dbReference>
<feature type="coiled-coil region" evidence="5">
    <location>
        <begin position="380"/>
        <end position="472"/>
    </location>
</feature>
<dbReference type="InterPro" id="IPR017501">
    <property type="entry name" value="Phage_infect_YhgE_C"/>
</dbReference>
<evidence type="ECO:0000256" key="5">
    <source>
        <dbReference type="SAM" id="Coils"/>
    </source>
</evidence>
<dbReference type="AlphaFoldDB" id="A0A077HIC4"/>
<dbReference type="GO" id="GO:0140359">
    <property type="term" value="F:ABC-type transporter activity"/>
    <property type="evidence" value="ECO:0007669"/>
    <property type="project" value="InterPro"/>
</dbReference>
<accession>A0A077HIC4</accession>
<evidence type="ECO:0000259" key="7">
    <source>
        <dbReference type="Pfam" id="PF12698"/>
    </source>
</evidence>
<gene>
    <name evidence="8" type="ORF">CUREI_05445</name>
</gene>
<dbReference type="Proteomes" id="UP000028939">
    <property type="component" value="Chromosome"/>
</dbReference>
<evidence type="ECO:0000313" key="8">
    <source>
        <dbReference type="EMBL" id="AIL96808.1"/>
    </source>
</evidence>
<feature type="transmembrane region" description="Helical" evidence="6">
    <location>
        <begin position="601"/>
        <end position="625"/>
    </location>
</feature>
<keyword evidence="2 6" id="KW-0812">Transmembrane</keyword>
<feature type="transmembrane region" description="Helical" evidence="6">
    <location>
        <begin position="632"/>
        <end position="650"/>
    </location>
</feature>
<protein>
    <recommendedName>
        <fullName evidence="7">ABC-2 type transporter transmembrane domain-containing protein</fullName>
    </recommendedName>
</protein>
<name>A0A077HIC4_9CORY</name>
<evidence type="ECO:0000256" key="1">
    <source>
        <dbReference type="ARBA" id="ARBA00004141"/>
    </source>
</evidence>
<dbReference type="EMBL" id="CP009215">
    <property type="protein sequence ID" value="AIL96808.1"/>
    <property type="molecule type" value="Genomic_DNA"/>
</dbReference>
<feature type="transmembrane region" description="Helical" evidence="6">
    <location>
        <begin position="685"/>
        <end position="706"/>
    </location>
</feature>
<dbReference type="Pfam" id="PF12698">
    <property type="entry name" value="ABC2_membrane_3"/>
    <property type="match status" value="1"/>
</dbReference>
<evidence type="ECO:0000256" key="2">
    <source>
        <dbReference type="ARBA" id="ARBA00022692"/>
    </source>
</evidence>
<evidence type="ECO:0000313" key="9">
    <source>
        <dbReference type="Proteomes" id="UP000028939"/>
    </source>
</evidence>
<keyword evidence="9" id="KW-1185">Reference proteome</keyword>
<keyword evidence="4 6" id="KW-0472">Membrane</keyword>
<reference evidence="8 9" key="1">
    <citation type="submission" date="2014-08" db="EMBL/GenBank/DDBJ databases">
        <title>Complete genome sequence of Corynebacterium ureicelerivorans DSM 45051, a lipophilic and urea-splitting isolate from a blood culture of a septicaemia patient.</title>
        <authorList>
            <person name="Tippelt A."/>
            <person name="Albersmeier A."/>
            <person name="Brinkrolf K."/>
            <person name="Ruckert C."/>
            <person name="Tauch A."/>
        </authorList>
    </citation>
    <scope>NUCLEOTIDE SEQUENCE [LARGE SCALE GENOMIC DNA]</scope>
    <source>
        <strain evidence="8 9">IMMIB RIV-2301</strain>
    </source>
</reference>
<proteinExistence type="predicted"/>
<dbReference type="GO" id="GO:0016020">
    <property type="term" value="C:membrane"/>
    <property type="evidence" value="ECO:0007669"/>
    <property type="project" value="UniProtKB-SubCell"/>
</dbReference>